<dbReference type="SMART" id="SM00091">
    <property type="entry name" value="PAS"/>
    <property type="match status" value="1"/>
</dbReference>
<dbReference type="Pfam" id="PF02518">
    <property type="entry name" value="HATPase_c"/>
    <property type="match status" value="1"/>
</dbReference>
<dbReference type="SUPFAM" id="SSF55874">
    <property type="entry name" value="ATPase domain of HSP90 chaperone/DNA topoisomerase II/histidine kinase"/>
    <property type="match status" value="1"/>
</dbReference>
<keyword evidence="10" id="KW-1185">Reference proteome</keyword>
<name>A0ABQ5QDW2_9BACT</name>
<evidence type="ECO:0000259" key="7">
    <source>
        <dbReference type="PROSITE" id="PS50110"/>
    </source>
</evidence>
<dbReference type="Pfam" id="PF00072">
    <property type="entry name" value="Response_reg"/>
    <property type="match status" value="1"/>
</dbReference>
<evidence type="ECO:0000256" key="5">
    <source>
        <dbReference type="SAM" id="Coils"/>
    </source>
</evidence>
<accession>A0ABQ5QDW2</accession>
<keyword evidence="3 4" id="KW-0597">Phosphoprotein</keyword>
<feature type="modified residue" description="4-aspartylphosphate" evidence="4">
    <location>
        <position position="475"/>
    </location>
</feature>
<dbReference type="SMART" id="SM00388">
    <property type="entry name" value="HisKA"/>
    <property type="match status" value="1"/>
</dbReference>
<evidence type="ECO:0000259" key="8">
    <source>
        <dbReference type="PROSITE" id="PS50112"/>
    </source>
</evidence>
<dbReference type="CDD" id="cd00130">
    <property type="entry name" value="PAS"/>
    <property type="match status" value="1"/>
</dbReference>
<evidence type="ECO:0000256" key="4">
    <source>
        <dbReference type="PROSITE-ProRule" id="PRU00169"/>
    </source>
</evidence>
<dbReference type="InterPro" id="IPR003594">
    <property type="entry name" value="HATPase_dom"/>
</dbReference>
<dbReference type="InterPro" id="IPR001789">
    <property type="entry name" value="Sig_transdc_resp-reg_receiver"/>
</dbReference>
<dbReference type="SUPFAM" id="SSF52172">
    <property type="entry name" value="CheY-like"/>
    <property type="match status" value="1"/>
</dbReference>
<dbReference type="InterPro" id="IPR011006">
    <property type="entry name" value="CheY-like_superfamily"/>
</dbReference>
<dbReference type="PANTHER" id="PTHR43065:SF42">
    <property type="entry name" value="TWO-COMPONENT SENSOR PPRA"/>
    <property type="match status" value="1"/>
</dbReference>
<dbReference type="Gene3D" id="1.10.287.130">
    <property type="match status" value="1"/>
</dbReference>
<proteinExistence type="predicted"/>
<dbReference type="InterPro" id="IPR036097">
    <property type="entry name" value="HisK_dim/P_sf"/>
</dbReference>
<reference evidence="9 10" key="1">
    <citation type="journal article" date="2023" name="Antonie Van Leeuwenhoek">
        <title>Mesoterricola silvestris gen. nov., sp. nov., Mesoterricola sediminis sp. nov., Geothrix oryzae sp. nov., Geothrix edaphica sp. nov., Geothrix rubra sp. nov., and Geothrix limicola sp. nov., six novel members of Acidobacteriota isolated from soils.</title>
        <authorList>
            <person name="Itoh H."/>
            <person name="Sugisawa Y."/>
            <person name="Mise K."/>
            <person name="Xu Z."/>
            <person name="Kuniyasu M."/>
            <person name="Ushijima N."/>
            <person name="Kawano K."/>
            <person name="Kobayashi E."/>
            <person name="Shiratori Y."/>
            <person name="Masuda Y."/>
            <person name="Senoo K."/>
        </authorList>
    </citation>
    <scope>NUCLEOTIDE SEQUENCE [LARGE SCALE GENOMIC DNA]</scope>
    <source>
        <strain evidence="9 10">Red804</strain>
    </source>
</reference>
<evidence type="ECO:0000313" key="9">
    <source>
        <dbReference type="EMBL" id="GLH72676.1"/>
    </source>
</evidence>
<feature type="domain" description="Histidine kinase" evidence="6">
    <location>
        <begin position="180"/>
        <end position="403"/>
    </location>
</feature>
<dbReference type="PANTHER" id="PTHR43065">
    <property type="entry name" value="SENSOR HISTIDINE KINASE"/>
    <property type="match status" value="1"/>
</dbReference>
<dbReference type="InterPro" id="IPR000014">
    <property type="entry name" value="PAS"/>
</dbReference>
<dbReference type="InterPro" id="IPR036890">
    <property type="entry name" value="HATPase_C_sf"/>
</dbReference>
<evidence type="ECO:0000313" key="10">
    <source>
        <dbReference type="Proteomes" id="UP001165069"/>
    </source>
</evidence>
<dbReference type="InterPro" id="IPR005467">
    <property type="entry name" value="His_kinase_dom"/>
</dbReference>
<feature type="coiled-coil region" evidence="5">
    <location>
        <begin position="18"/>
        <end position="48"/>
    </location>
</feature>
<dbReference type="Gene3D" id="3.30.450.20">
    <property type="entry name" value="PAS domain"/>
    <property type="match status" value="1"/>
</dbReference>
<dbReference type="Pfam" id="PF13188">
    <property type="entry name" value="PAS_8"/>
    <property type="match status" value="1"/>
</dbReference>
<dbReference type="Pfam" id="PF00512">
    <property type="entry name" value="HisKA"/>
    <property type="match status" value="1"/>
</dbReference>
<dbReference type="PROSITE" id="PS50112">
    <property type="entry name" value="PAS"/>
    <property type="match status" value="1"/>
</dbReference>
<dbReference type="NCBIfam" id="TIGR00229">
    <property type="entry name" value="sensory_box"/>
    <property type="match status" value="1"/>
</dbReference>
<dbReference type="SUPFAM" id="SSF55785">
    <property type="entry name" value="PYP-like sensor domain (PAS domain)"/>
    <property type="match status" value="1"/>
</dbReference>
<gene>
    <name evidence="9" type="ORF">GETHLI_11780</name>
</gene>
<keyword evidence="5" id="KW-0175">Coiled coil</keyword>
<dbReference type="SMART" id="SM00387">
    <property type="entry name" value="HATPase_c"/>
    <property type="match status" value="1"/>
</dbReference>
<comment type="caution">
    <text evidence="9">The sequence shown here is derived from an EMBL/GenBank/DDBJ whole genome shotgun (WGS) entry which is preliminary data.</text>
</comment>
<dbReference type="Gene3D" id="3.30.565.10">
    <property type="entry name" value="Histidine kinase-like ATPase, C-terminal domain"/>
    <property type="match status" value="1"/>
</dbReference>
<dbReference type="InterPro" id="IPR004358">
    <property type="entry name" value="Sig_transdc_His_kin-like_C"/>
</dbReference>
<dbReference type="PROSITE" id="PS50110">
    <property type="entry name" value="RESPONSE_REGULATORY"/>
    <property type="match status" value="1"/>
</dbReference>
<dbReference type="CDD" id="cd00082">
    <property type="entry name" value="HisKA"/>
    <property type="match status" value="1"/>
</dbReference>
<dbReference type="Gene3D" id="3.40.50.2300">
    <property type="match status" value="1"/>
</dbReference>
<feature type="domain" description="PAS" evidence="8">
    <location>
        <begin position="38"/>
        <end position="78"/>
    </location>
</feature>
<evidence type="ECO:0000256" key="2">
    <source>
        <dbReference type="ARBA" id="ARBA00012438"/>
    </source>
</evidence>
<organism evidence="9 10">
    <name type="scientific">Geothrix limicola</name>
    <dbReference type="NCBI Taxonomy" id="2927978"/>
    <lineage>
        <taxon>Bacteria</taxon>
        <taxon>Pseudomonadati</taxon>
        <taxon>Acidobacteriota</taxon>
        <taxon>Holophagae</taxon>
        <taxon>Holophagales</taxon>
        <taxon>Holophagaceae</taxon>
        <taxon>Geothrix</taxon>
    </lineage>
</organism>
<dbReference type="PRINTS" id="PR00344">
    <property type="entry name" value="BCTRLSENSOR"/>
</dbReference>
<dbReference type="SUPFAM" id="SSF47384">
    <property type="entry name" value="Homodimeric domain of signal transducing histidine kinase"/>
    <property type="match status" value="1"/>
</dbReference>
<evidence type="ECO:0000259" key="6">
    <source>
        <dbReference type="PROSITE" id="PS50109"/>
    </source>
</evidence>
<protein>
    <recommendedName>
        <fullName evidence="2">histidine kinase</fullName>
        <ecNumber evidence="2">2.7.13.3</ecNumber>
    </recommendedName>
</protein>
<dbReference type="SMART" id="SM00448">
    <property type="entry name" value="REC"/>
    <property type="match status" value="1"/>
</dbReference>
<evidence type="ECO:0000256" key="1">
    <source>
        <dbReference type="ARBA" id="ARBA00000085"/>
    </source>
</evidence>
<dbReference type="EMBL" id="BSDE01000002">
    <property type="protein sequence ID" value="GLH72676.1"/>
    <property type="molecule type" value="Genomic_DNA"/>
</dbReference>
<dbReference type="PROSITE" id="PS50109">
    <property type="entry name" value="HIS_KIN"/>
    <property type="match status" value="1"/>
</dbReference>
<dbReference type="Proteomes" id="UP001165069">
    <property type="component" value="Unassembled WGS sequence"/>
</dbReference>
<dbReference type="InterPro" id="IPR035965">
    <property type="entry name" value="PAS-like_dom_sf"/>
</dbReference>
<evidence type="ECO:0000256" key="3">
    <source>
        <dbReference type="ARBA" id="ARBA00022553"/>
    </source>
</evidence>
<dbReference type="EC" id="2.7.13.3" evidence="2"/>
<comment type="catalytic activity">
    <reaction evidence="1">
        <text>ATP + protein L-histidine = ADP + protein N-phospho-L-histidine.</text>
        <dbReference type="EC" id="2.7.13.3"/>
    </reaction>
</comment>
<feature type="domain" description="Response regulatory" evidence="7">
    <location>
        <begin position="423"/>
        <end position="540"/>
    </location>
</feature>
<sequence length="542" mass="60074">MREGIIGLGTESSRRTYYPELQSRITQLEEAREDLRRSEANLRTLFDNLHDAILIHDWEGRLIEVNDAMLSMYGVTRDTFRTFTLADYSASPDASQPNKVGIADQLARLRVEGYLVFEWRARRPLSPNGDFDVEVSLRRATWYDQDVVVAVVRDVSERKRLEAMLQQAQKLDALGQLAGGVAHDTNNMLGVIIGYADLLLEELPEGTKAREDLEQIRKAALHSADLNRQLLGFARKQTIQPVLVDLNEVFEATQKMLRRLIGEQHTLVWKAAKDLWLVRVDPSQMDQILTNLVLNARDALGPSGTITLEMANVTVDEAFHQVHPDADPGQFVVLRVTDTGHGMSPEVQARIFEPFFTTKALGCGTGLGLAMVYGIARQNGGFVSVYSSPGLGTTLSFYLPRHQGGDPATLSTQDLDPPRGHEKVLLVEDEQALLELGTRVLKEAGYQVVPVSNPLEALAKARDGSLQSVALLVSDLVMPGLNGIELFHQFQALQPTLRALFVSGYPSGTLDLESQPVLGRAFLQKPFTRAALLHKVREILDA</sequence>
<dbReference type="InterPro" id="IPR003661">
    <property type="entry name" value="HisK_dim/P_dom"/>
</dbReference>